<dbReference type="EMBL" id="JQBS01000018">
    <property type="protein sequence ID" value="KRN56769.1"/>
    <property type="molecule type" value="Genomic_DNA"/>
</dbReference>
<keyword evidence="6" id="KW-0472">Membrane</keyword>
<accession>A0A0R2HVU7</accession>
<evidence type="ECO:0000256" key="5">
    <source>
        <dbReference type="SAM" id="MobiDB-lite"/>
    </source>
</evidence>
<evidence type="ECO:0000259" key="8">
    <source>
        <dbReference type="PROSITE" id="PS50847"/>
    </source>
</evidence>
<dbReference type="Gene3D" id="2.60.40.10">
    <property type="entry name" value="Immunoglobulins"/>
    <property type="match status" value="4"/>
</dbReference>
<reference evidence="9 10" key="1">
    <citation type="journal article" date="2015" name="Genome Announc.">
        <title>Expanding the biotechnology potential of lactobacilli through comparative genomics of 213 strains and associated genera.</title>
        <authorList>
            <person name="Sun Z."/>
            <person name="Harris H.M."/>
            <person name="McCann A."/>
            <person name="Guo C."/>
            <person name="Argimon S."/>
            <person name="Zhang W."/>
            <person name="Yang X."/>
            <person name="Jeffery I.B."/>
            <person name="Cooney J.C."/>
            <person name="Kagawa T.F."/>
            <person name="Liu W."/>
            <person name="Song Y."/>
            <person name="Salvetti E."/>
            <person name="Wrobel A."/>
            <person name="Rasinkangas P."/>
            <person name="Parkhill J."/>
            <person name="Rea M.C."/>
            <person name="O'Sullivan O."/>
            <person name="Ritari J."/>
            <person name="Douillard F.P."/>
            <person name="Paul Ross R."/>
            <person name="Yang R."/>
            <person name="Briner A.E."/>
            <person name="Felis G.E."/>
            <person name="de Vos W.M."/>
            <person name="Barrangou R."/>
            <person name="Klaenhammer T.R."/>
            <person name="Caufield P.W."/>
            <person name="Cui Y."/>
            <person name="Zhang H."/>
            <person name="O'Toole P.W."/>
        </authorList>
    </citation>
    <scope>NUCLEOTIDE SEQUENCE [LARGE SCALE GENOMIC DNA]</scope>
    <source>
        <strain evidence="9 10">DSM 20623</strain>
    </source>
</reference>
<evidence type="ECO:0000256" key="2">
    <source>
        <dbReference type="ARBA" id="ARBA00022525"/>
    </source>
</evidence>
<dbReference type="Pfam" id="PF17802">
    <property type="entry name" value="SpaA"/>
    <property type="match status" value="1"/>
</dbReference>
<comment type="caution">
    <text evidence="9">The sequence shown here is derived from an EMBL/GenBank/DDBJ whole genome shotgun (WGS) entry which is preliminary data.</text>
</comment>
<feature type="transmembrane region" description="Helical" evidence="6">
    <location>
        <begin position="1323"/>
        <end position="1342"/>
    </location>
</feature>
<keyword evidence="3 7" id="KW-0732">Signal</keyword>
<dbReference type="InterPro" id="IPR022038">
    <property type="entry name" value="Ig-like_bact"/>
</dbReference>
<dbReference type="eggNOG" id="COG4932">
    <property type="taxonomic scope" value="Bacteria"/>
</dbReference>
<feature type="compositionally biased region" description="Low complexity" evidence="5">
    <location>
        <begin position="23"/>
        <end position="32"/>
    </location>
</feature>
<dbReference type="RefSeq" id="WP_034572485.1">
    <property type="nucleotide sequence ID" value="NZ_JQBS01000018.1"/>
</dbReference>
<dbReference type="NCBIfam" id="TIGR01167">
    <property type="entry name" value="LPXTG_anchor"/>
    <property type="match status" value="1"/>
</dbReference>
<name>A0A0R2HVU7_CARDV</name>
<dbReference type="InterPro" id="IPR013783">
    <property type="entry name" value="Ig-like_fold"/>
</dbReference>
<evidence type="ECO:0000256" key="7">
    <source>
        <dbReference type="SAM" id="SignalP"/>
    </source>
</evidence>
<feature type="region of interest" description="Disordered" evidence="5">
    <location>
        <begin position="1268"/>
        <end position="1315"/>
    </location>
</feature>
<feature type="chain" id="PRO_5006417941" evidence="7">
    <location>
        <begin position="28"/>
        <end position="1351"/>
    </location>
</feature>
<sequence length="1351" mass="148733">MKKKKIGLFMLALLITQSLSSSVSAFAVTTSEETTEESVSSEKEDSTKTENNQTETTSPKDEKAQEVPALSEEKTVETPIKEEAVPTTKAETPNTKAVITDEILSTMTITDMDGVEYSQQAANRILNSSPVTAKLKFVVEDKDYLPGSVYTMNLPAQLGYSDASGEVGGVGAAWSVDAASKTVSITFNQRVRDTEFTLNLKSYIATENNPLVTVDTPGQTKNQYKFDLYEDIEPIKYTEAKFNFGINGDIFYNLNRTLSGNQTLELLMTETPEAIFNKNDQTFEVNSYDVDVNGTILPETKQVLNKGVDYTIAENTVNRTAINIPAMNQQKAYALSINRSLSLKNASKYDYSLQQNYPTTKLGWVGLNKTTASNKALEFTAKTSQNQKMISQRNFGSIHSASFQNKGNYYLTIYGNIAHTDQGQKIIVESKNGQAMNDYQFRAFNSENQNVPLTDYFDVSKEGSKVILTATKDSDLRISMDNLKMEFEEKDIDLAISTPIIGIDKSFILISDKYIQPISVINPNNAETAWGNYDRNGAYFNRTVVNVEGSRETPIENLVINVKNPNYLTLREVTTVSSYKLNKDYTVTNTADGAVIKFTTPITDSITIPIGFNYVPDSLAKNKSIPVDTIPITMSADGYDQIDTTVTTGSKQGSERTLQASENQFLVNARNDSFDSLVVLTKVPQGADVIFDIYDVSNDMVDSIYPQYWDRGYYFDNPMNKSSVGYPTITFDEATNSYQFDFGKTSKRYIIEYKLANGWVDVSPIRVTGTTAEPLYSNQQMSATASVSNEAVAILSASQTEHATLKNVTSNSMTTKNIDDKTRKVINPVFDIAIKGVTNGGIDLNSIVIDGVPKDAYTVKQTATGVKISFNDYTLTENITIQYNTVSANPGRIYSETTISSDSLDLMKTERKTVASNVVVLKFSDGEAEGIVYLGKAQFHTFDAADKTLNIPKVHFELVDNLSGATSEFVTDSKGEYNIDAIMSGEYTLRVTEVPKGYVISEDYLTGKVIKLTKGSNLVEIPFNVDLTSVKAKDSTIFVGDNWQPGDNFVSATDVDGQSVDFDKLTVEGTVDTNNAGKYDVVYKNQSATDKATITVIEKQETLEVKKNSTLYVGDHWQAEDNFISATDQAGNALGINNLTVTGSVDTSKAGVYQVTYSHGSQSKTATITVKADQSSVVVKDSTLFVGDSWKAEDNFISATDREGQPISFDKVKVTGVADPTVKGKYEVSYTIDTEDFPMESSLARVLQVKNKQLTNVATITVLEKEVPVKPEEPKEPIKPIEPEKPASGNQGNTEKNQVNISKPKQTQSETKFPQTGEKKSNYLVIIGVLIVVASIGGIILVRRSKREENK</sequence>
<feature type="compositionally biased region" description="Basic and acidic residues" evidence="5">
    <location>
        <begin position="58"/>
        <end position="75"/>
    </location>
</feature>
<dbReference type="PROSITE" id="PS50847">
    <property type="entry name" value="GRAM_POS_ANCHORING"/>
    <property type="match status" value="1"/>
</dbReference>
<dbReference type="InterPro" id="IPR041033">
    <property type="entry name" value="SpaA_PFL_dom_1"/>
</dbReference>
<evidence type="ECO:0000256" key="6">
    <source>
        <dbReference type="SAM" id="Phobius"/>
    </source>
</evidence>
<dbReference type="Proteomes" id="UP000051658">
    <property type="component" value="Unassembled WGS sequence"/>
</dbReference>
<dbReference type="GeneID" id="89587717"/>
<keyword evidence="1" id="KW-0134">Cell wall</keyword>
<dbReference type="InterPro" id="IPR019931">
    <property type="entry name" value="LPXTG_anchor"/>
</dbReference>
<feature type="domain" description="Gram-positive cocci surface proteins LPxTG" evidence="8">
    <location>
        <begin position="1313"/>
        <end position="1351"/>
    </location>
</feature>
<organism evidence="9 10">
    <name type="scientific">Carnobacterium divergens DSM 20623</name>
    <dbReference type="NCBI Taxonomy" id="1449336"/>
    <lineage>
        <taxon>Bacteria</taxon>
        <taxon>Bacillati</taxon>
        <taxon>Bacillota</taxon>
        <taxon>Bacilli</taxon>
        <taxon>Lactobacillales</taxon>
        <taxon>Carnobacteriaceae</taxon>
        <taxon>Carnobacterium</taxon>
    </lineage>
</organism>
<keyword evidence="4" id="KW-0572">Peptidoglycan-anchor</keyword>
<protein>
    <submittedName>
        <fullName evidence="9">Beta-fructosidase</fullName>
    </submittedName>
</protein>
<feature type="region of interest" description="Disordered" evidence="5">
    <location>
        <begin position="23"/>
        <end position="75"/>
    </location>
</feature>
<evidence type="ECO:0000256" key="3">
    <source>
        <dbReference type="ARBA" id="ARBA00022729"/>
    </source>
</evidence>
<dbReference type="PATRIC" id="fig|1449336.4.peg.792"/>
<feature type="compositionally biased region" description="Polar residues" evidence="5">
    <location>
        <begin position="1288"/>
        <end position="1314"/>
    </location>
</feature>
<feature type="signal peptide" evidence="7">
    <location>
        <begin position="1"/>
        <end position="27"/>
    </location>
</feature>
<evidence type="ECO:0000313" key="10">
    <source>
        <dbReference type="Proteomes" id="UP000051658"/>
    </source>
</evidence>
<feature type="compositionally biased region" description="Basic and acidic residues" evidence="5">
    <location>
        <begin position="1268"/>
        <end position="1285"/>
    </location>
</feature>
<evidence type="ECO:0000256" key="4">
    <source>
        <dbReference type="ARBA" id="ARBA00023088"/>
    </source>
</evidence>
<dbReference type="SUPFAM" id="SSF49478">
    <property type="entry name" value="Cna protein B-type domain"/>
    <property type="match status" value="1"/>
</dbReference>
<proteinExistence type="predicted"/>
<evidence type="ECO:0000313" key="9">
    <source>
        <dbReference type="EMBL" id="KRN56769.1"/>
    </source>
</evidence>
<keyword evidence="6" id="KW-1133">Transmembrane helix</keyword>
<keyword evidence="2" id="KW-0964">Secreted</keyword>
<dbReference type="Pfam" id="PF07523">
    <property type="entry name" value="Big_3"/>
    <property type="match status" value="3"/>
</dbReference>
<keyword evidence="10" id="KW-1185">Reference proteome</keyword>
<dbReference type="Pfam" id="PF00746">
    <property type="entry name" value="Gram_pos_anchor"/>
    <property type="match status" value="1"/>
</dbReference>
<gene>
    <name evidence="9" type="ORF">IV74_GL000777</name>
</gene>
<evidence type="ECO:0000256" key="1">
    <source>
        <dbReference type="ARBA" id="ARBA00022512"/>
    </source>
</evidence>
<keyword evidence="6" id="KW-0812">Transmembrane</keyword>